<dbReference type="EMBL" id="JALBCA010000056">
    <property type="protein sequence ID" value="KAI2385604.1"/>
    <property type="molecule type" value="Genomic_DNA"/>
</dbReference>
<gene>
    <name evidence="1" type="ORF">LOY88_003985</name>
</gene>
<comment type="caution">
    <text evidence="1">The sequence shown here is derived from an EMBL/GenBank/DDBJ whole genome shotgun (WGS) entry which is preliminary data.</text>
</comment>
<organism evidence="1">
    <name type="scientific">Ophidiomyces ophidiicola</name>
    <dbReference type="NCBI Taxonomy" id="1387563"/>
    <lineage>
        <taxon>Eukaryota</taxon>
        <taxon>Fungi</taxon>
        <taxon>Dikarya</taxon>
        <taxon>Ascomycota</taxon>
        <taxon>Pezizomycotina</taxon>
        <taxon>Eurotiomycetes</taxon>
        <taxon>Eurotiomycetidae</taxon>
        <taxon>Onygenales</taxon>
        <taxon>Onygenaceae</taxon>
        <taxon>Ophidiomyces</taxon>
    </lineage>
</organism>
<reference evidence="1" key="1">
    <citation type="journal article" date="2022" name="bioRxiv">
        <title>Population genetic analysis of Ophidiomyces ophidiicola, the causative agent of snake fungal disease, indicates recent introductions to the USA.</title>
        <authorList>
            <person name="Ladner J.T."/>
            <person name="Palmer J.M."/>
            <person name="Ettinger C.L."/>
            <person name="Stajich J.E."/>
            <person name="Farrell T.M."/>
            <person name="Glorioso B.M."/>
            <person name="Lawson B."/>
            <person name="Price S.J."/>
            <person name="Stengle A.G."/>
            <person name="Grear D.A."/>
            <person name="Lorch J.M."/>
        </authorList>
    </citation>
    <scope>NUCLEOTIDE SEQUENCE</scope>
    <source>
        <strain evidence="1">NWHC 24266-5</strain>
    </source>
</reference>
<evidence type="ECO:0000313" key="1">
    <source>
        <dbReference type="EMBL" id="KAI2385604.1"/>
    </source>
</evidence>
<accession>A0ACB8UUR4</accession>
<sequence>MSIAPRTLEELNRALASASSPAALLEALTDFEGQICLRFGDTHLAADTEFLGIYYSAFSFALLIQGEINEARMLVRRTPRSLTNADVTLQNTFNLVRAVWNKQHTAVYQILRLLPWPDNLKPLVDAFSTHFNNVTRDDLSAVYGAIRPETAASYLGFQASPAESDTMEVEQGWEYNADTNLLTPIPKASVMDGTELDKIKIRQVAGLLHAIGD</sequence>
<name>A0ACB8UUR4_9EURO</name>
<proteinExistence type="predicted"/>
<protein>
    <submittedName>
        <fullName evidence="1">Uncharacterized protein</fullName>
    </submittedName>
</protein>